<dbReference type="Proteomes" id="UP001386178">
    <property type="component" value="Segment"/>
</dbReference>
<protein>
    <submittedName>
        <fullName evidence="1">Acetyltransferase</fullName>
    </submittedName>
</protein>
<accession>A0ABZ2GUK8</accession>
<reference evidence="1 2" key="1">
    <citation type="submission" date="2024-01" db="EMBL/GenBank/DDBJ databases">
        <title>Novel lytic viruses for Xanthomonas sp. and Stenotrophomonas maltophilia.</title>
        <authorList>
            <person name="Petrzik K."/>
            <person name="Brazdova S."/>
            <person name="Sovova L."/>
            <person name="Neoralova M."/>
        </authorList>
    </citation>
    <scope>NUCLEOTIDE SEQUENCE [LARGE SCALE GENOMIC DNA]</scope>
</reference>
<dbReference type="EMBL" id="PP079414">
    <property type="protein sequence ID" value="WWO60250.1"/>
    <property type="molecule type" value="Genomic_DNA"/>
</dbReference>
<proteinExistence type="predicted"/>
<evidence type="ECO:0000313" key="1">
    <source>
        <dbReference type="EMBL" id="WWO60250.1"/>
    </source>
</evidence>
<name>A0ABZ2GUK8_9CAUD</name>
<sequence>MSLAFSPSSRPPTPNDAERIERAIVQALRSVSKESLGSLASPEKMLYSILSGEARSVVVEESYLVVYDYGIPWYSNKMFLFELMVLKIGTEGSFSDVTDILDHLADQVDAKAIAVGSQLCKAPAALSRLYSRAGFVNEGKTSLVKWR</sequence>
<keyword evidence="2" id="KW-1185">Reference proteome</keyword>
<organism evidence="1 2">
    <name type="scientific">Xanthomonas phage SB3</name>
    <dbReference type="NCBI Taxonomy" id="3117472"/>
    <lineage>
        <taxon>Viruses</taxon>
        <taxon>Duplodnaviria</taxon>
        <taxon>Heunggongvirae</taxon>
        <taxon>Uroviricota</taxon>
        <taxon>Caudoviricetes</taxon>
        <taxon>Autographivirales</taxon>
        <taxon>Autonotataviridae</taxon>
        <taxon>Euvesivirus</taxon>
        <taxon>Euvesivirus SB3</taxon>
    </lineage>
</organism>
<evidence type="ECO:0000313" key="2">
    <source>
        <dbReference type="Proteomes" id="UP001386178"/>
    </source>
</evidence>